<keyword evidence="6" id="KW-1185">Reference proteome</keyword>
<evidence type="ECO:0000256" key="3">
    <source>
        <dbReference type="SAM" id="MobiDB-lite"/>
    </source>
</evidence>
<dbReference type="InterPro" id="IPR036264">
    <property type="entry name" value="Bact_exopeptidase_dim_dom"/>
</dbReference>
<gene>
    <name evidence="5" type="ORF">VXJ25_04040</name>
</gene>
<dbReference type="Gene3D" id="3.30.70.360">
    <property type="match status" value="1"/>
</dbReference>
<dbReference type="EMBL" id="JAZGJQ010000003">
    <property type="protein sequence ID" value="MEE6147164.1"/>
    <property type="molecule type" value="Genomic_DNA"/>
</dbReference>
<feature type="compositionally biased region" description="Low complexity" evidence="3">
    <location>
        <begin position="9"/>
        <end position="42"/>
    </location>
</feature>
<evidence type="ECO:0000256" key="2">
    <source>
        <dbReference type="ARBA" id="ARBA00022801"/>
    </source>
</evidence>
<dbReference type="SUPFAM" id="SSF53187">
    <property type="entry name" value="Zn-dependent exopeptidases"/>
    <property type="match status" value="1"/>
</dbReference>
<proteinExistence type="predicted"/>
<evidence type="ECO:0000256" key="1">
    <source>
        <dbReference type="ARBA" id="ARBA00022723"/>
    </source>
</evidence>
<keyword evidence="1" id="KW-0479">Metal-binding</keyword>
<dbReference type="RefSeq" id="WP_330957930.1">
    <property type="nucleotide sequence ID" value="NZ_JAZGJQ010000003.1"/>
</dbReference>
<sequence>MPTHDQTRPTDAATTDTPAAASHAAEPQATEGSGAAAVAVTPPVRPRRPLPTIASTRAYASRVLPQEVELLKTLARIPSPSGHEEARARFVIEWLLAAGASRVKVDDAKNAICLVGDPDAPRLVAFSAHTDIVAPDLSRLPMHEDKNRLFAPGVGDDTANLVGLLMATRFLLANQELLPTGTAVLVVANSCEEGLGNLRGTRALYEEYGERICEHHSFDLYLPQVITHAVGSHRYRITCTTQGGHSLRDFGRTNAIEVLCQVVEGLYALEPPEGVTYNVGTIKGGSTVNSIAANATMTVEYRAQSQASLLRLHDRLMHIVHEAERPDARIDVELIGDRPCDSGVDQEKLAVIESEAAEVVEAVTGEKPDLTPASTDANIPLSLKVPAVNVGAVRGGLLHTRDEWVSEASLVDGLTVILGIMLKALARYR</sequence>
<evidence type="ECO:0000259" key="4">
    <source>
        <dbReference type="Pfam" id="PF07687"/>
    </source>
</evidence>
<dbReference type="SUPFAM" id="SSF55031">
    <property type="entry name" value="Bacterial exopeptidase dimerisation domain"/>
    <property type="match status" value="1"/>
</dbReference>
<dbReference type="Gene3D" id="3.40.630.10">
    <property type="entry name" value="Zn peptidases"/>
    <property type="match status" value="1"/>
</dbReference>
<feature type="region of interest" description="Disordered" evidence="3">
    <location>
        <begin position="1"/>
        <end position="50"/>
    </location>
</feature>
<protein>
    <submittedName>
        <fullName evidence="5">M20/M25/M40 family metallo-hydrolase</fullName>
    </submittedName>
</protein>
<comment type="caution">
    <text evidence="5">The sequence shown here is derived from an EMBL/GenBank/DDBJ whole genome shotgun (WGS) entry which is preliminary data.</text>
</comment>
<dbReference type="InterPro" id="IPR002933">
    <property type="entry name" value="Peptidase_M20"/>
</dbReference>
<dbReference type="Proteomes" id="UP001332931">
    <property type="component" value="Unassembled WGS sequence"/>
</dbReference>
<dbReference type="InterPro" id="IPR011650">
    <property type="entry name" value="Peptidase_M20_dimer"/>
</dbReference>
<accession>A0ABU7R9Q5</accession>
<dbReference type="InterPro" id="IPR050072">
    <property type="entry name" value="Peptidase_M20A"/>
</dbReference>
<evidence type="ECO:0000313" key="5">
    <source>
        <dbReference type="EMBL" id="MEE6147164.1"/>
    </source>
</evidence>
<keyword evidence="2" id="KW-0378">Hydrolase</keyword>
<feature type="domain" description="Peptidase M20 dimerisation" evidence="4">
    <location>
        <begin position="230"/>
        <end position="324"/>
    </location>
</feature>
<dbReference type="PANTHER" id="PTHR43808">
    <property type="entry name" value="ACETYLORNITHINE DEACETYLASE"/>
    <property type="match status" value="1"/>
</dbReference>
<organism evidence="5 6">
    <name type="scientific">Olsenella absiana</name>
    <dbReference type="NCBI Taxonomy" id="3115222"/>
    <lineage>
        <taxon>Bacteria</taxon>
        <taxon>Bacillati</taxon>
        <taxon>Actinomycetota</taxon>
        <taxon>Coriobacteriia</taxon>
        <taxon>Coriobacteriales</taxon>
        <taxon>Atopobiaceae</taxon>
        <taxon>Olsenella</taxon>
    </lineage>
</organism>
<reference evidence="5 6" key="1">
    <citation type="submission" date="2024-01" db="EMBL/GenBank/DDBJ databases">
        <title>Description of Olsenella sp. nov., isolated from pig feces.</title>
        <authorList>
            <person name="Chang Y.-H."/>
        </authorList>
    </citation>
    <scope>NUCLEOTIDE SEQUENCE [LARGE SCALE GENOMIC DNA]</scope>
    <source>
        <strain evidence="5 6">YH-ols2223</strain>
    </source>
</reference>
<name>A0ABU7R9Q5_9ACTN</name>
<evidence type="ECO:0000313" key="6">
    <source>
        <dbReference type="Proteomes" id="UP001332931"/>
    </source>
</evidence>
<dbReference type="Pfam" id="PF01546">
    <property type="entry name" value="Peptidase_M20"/>
    <property type="match status" value="1"/>
</dbReference>
<dbReference type="Pfam" id="PF07687">
    <property type="entry name" value="M20_dimer"/>
    <property type="match status" value="1"/>
</dbReference>
<dbReference type="PANTHER" id="PTHR43808:SF17">
    <property type="entry name" value="PEPTIDASE M20"/>
    <property type="match status" value="1"/>
</dbReference>